<protein>
    <submittedName>
        <fullName evidence="2">Protein Mo25-like</fullName>
    </submittedName>
</protein>
<evidence type="ECO:0000256" key="1">
    <source>
        <dbReference type="SAM" id="MobiDB-lite"/>
    </source>
</evidence>
<keyword evidence="3" id="KW-1185">Reference proteome</keyword>
<dbReference type="InParanoid" id="A0A1V9X3N8"/>
<reference evidence="2 3" key="1">
    <citation type="journal article" date="2017" name="Gigascience">
        <title>Draft genome of the honey bee ectoparasitic mite, Tropilaelaps mercedesae, is shaped by the parasitic life history.</title>
        <authorList>
            <person name="Dong X."/>
            <person name="Armstrong S.D."/>
            <person name="Xia D."/>
            <person name="Makepeace B.L."/>
            <person name="Darby A.C."/>
            <person name="Kadowaki T."/>
        </authorList>
    </citation>
    <scope>NUCLEOTIDE SEQUENCE [LARGE SCALE GENOMIC DNA]</scope>
    <source>
        <strain evidence="2">Wuxi-XJTLU</strain>
    </source>
</reference>
<dbReference type="OrthoDB" id="609103at2759"/>
<feature type="compositionally biased region" description="Polar residues" evidence="1">
    <location>
        <begin position="180"/>
        <end position="191"/>
    </location>
</feature>
<proteinExistence type="predicted"/>
<evidence type="ECO:0000313" key="2">
    <source>
        <dbReference type="EMBL" id="OQR68240.1"/>
    </source>
</evidence>
<feature type="region of interest" description="Disordered" evidence="1">
    <location>
        <begin position="34"/>
        <end position="69"/>
    </location>
</feature>
<dbReference type="STRING" id="418985.A0A1V9X3N8"/>
<sequence length="212" mass="22765">MAAPETSAPLCCGSLPTYPLFLNPLQKSDVACPSTGEALVAPPPPRRRNGVEETESRTPTAGLDVNAMPLFGKSSKNPVEVVKSLREAVNALEKVDKKAEKAGSGGRMVTEGRDWRRRKKLEAVGAQLIQAQNGFKCVLLYLPNVLNHPVPFTPPVESGQRQCYCGGGRRRRRKRQQSRANTLVSAPTSSDIPDHPRSDGPSALGQAGNCAV</sequence>
<accession>A0A1V9X3N8</accession>
<gene>
    <name evidence="2" type="ORF">BIW11_13032</name>
</gene>
<name>A0A1V9X3N8_9ACAR</name>
<evidence type="ECO:0000313" key="3">
    <source>
        <dbReference type="Proteomes" id="UP000192247"/>
    </source>
</evidence>
<dbReference type="Proteomes" id="UP000192247">
    <property type="component" value="Unassembled WGS sequence"/>
</dbReference>
<dbReference type="EMBL" id="MNPL01025579">
    <property type="protein sequence ID" value="OQR68240.1"/>
    <property type="molecule type" value="Genomic_DNA"/>
</dbReference>
<feature type="compositionally biased region" description="Basic residues" evidence="1">
    <location>
        <begin position="168"/>
        <end position="177"/>
    </location>
</feature>
<dbReference type="AlphaFoldDB" id="A0A1V9X3N8"/>
<organism evidence="2 3">
    <name type="scientific">Tropilaelaps mercedesae</name>
    <dbReference type="NCBI Taxonomy" id="418985"/>
    <lineage>
        <taxon>Eukaryota</taxon>
        <taxon>Metazoa</taxon>
        <taxon>Ecdysozoa</taxon>
        <taxon>Arthropoda</taxon>
        <taxon>Chelicerata</taxon>
        <taxon>Arachnida</taxon>
        <taxon>Acari</taxon>
        <taxon>Parasitiformes</taxon>
        <taxon>Mesostigmata</taxon>
        <taxon>Gamasina</taxon>
        <taxon>Dermanyssoidea</taxon>
        <taxon>Laelapidae</taxon>
        <taxon>Tropilaelaps</taxon>
    </lineage>
</organism>
<comment type="caution">
    <text evidence="2">The sequence shown here is derived from an EMBL/GenBank/DDBJ whole genome shotgun (WGS) entry which is preliminary data.</text>
</comment>
<feature type="region of interest" description="Disordered" evidence="1">
    <location>
        <begin position="157"/>
        <end position="212"/>
    </location>
</feature>